<dbReference type="GO" id="GO:0000155">
    <property type="term" value="F:phosphorelay sensor kinase activity"/>
    <property type="evidence" value="ECO:0007669"/>
    <property type="project" value="InterPro"/>
</dbReference>
<gene>
    <name evidence="12" type="ORF">SAMN02745723_106132</name>
</gene>
<dbReference type="GO" id="GO:0005524">
    <property type="term" value="F:ATP binding"/>
    <property type="evidence" value="ECO:0007669"/>
    <property type="project" value="UniProtKB-KW"/>
</dbReference>
<dbReference type="PRINTS" id="PR00344">
    <property type="entry name" value="BCTRLSENSOR"/>
</dbReference>
<keyword evidence="9" id="KW-0175">Coiled coil</keyword>
<dbReference type="Gene3D" id="1.10.287.130">
    <property type="match status" value="1"/>
</dbReference>
<evidence type="ECO:0000256" key="5">
    <source>
        <dbReference type="ARBA" id="ARBA00022741"/>
    </source>
</evidence>
<dbReference type="InterPro" id="IPR005467">
    <property type="entry name" value="His_kinase_dom"/>
</dbReference>
<keyword evidence="4" id="KW-0808">Transferase</keyword>
<reference evidence="12 13" key="1">
    <citation type="submission" date="2016-10" db="EMBL/GenBank/DDBJ databases">
        <authorList>
            <person name="Varghese N."/>
            <person name="Submissions S."/>
        </authorList>
    </citation>
    <scope>NUCLEOTIDE SEQUENCE [LARGE SCALE GENOMIC DNA]</scope>
    <source>
        <strain evidence="12 13">DSM 5563</strain>
    </source>
</reference>
<dbReference type="AlphaFoldDB" id="A0AAJ4WBB7"/>
<evidence type="ECO:0000256" key="9">
    <source>
        <dbReference type="SAM" id="Coils"/>
    </source>
</evidence>
<evidence type="ECO:0000259" key="11">
    <source>
        <dbReference type="PROSITE" id="PS50109"/>
    </source>
</evidence>
<evidence type="ECO:0000256" key="4">
    <source>
        <dbReference type="ARBA" id="ARBA00022679"/>
    </source>
</evidence>
<dbReference type="Proteomes" id="UP000226420">
    <property type="component" value="Unassembled WGS sequence"/>
</dbReference>
<dbReference type="CDD" id="cd00082">
    <property type="entry name" value="HisKA"/>
    <property type="match status" value="1"/>
</dbReference>
<name>A0AAJ4WBB7_9GAMM</name>
<evidence type="ECO:0000256" key="8">
    <source>
        <dbReference type="ARBA" id="ARBA00023012"/>
    </source>
</evidence>
<proteinExistence type="predicted"/>
<evidence type="ECO:0000313" key="12">
    <source>
        <dbReference type="EMBL" id="SFC98409.1"/>
    </source>
</evidence>
<accession>A0AAJ4WBB7</accession>
<dbReference type="PANTHER" id="PTHR43065">
    <property type="entry name" value="SENSOR HISTIDINE KINASE"/>
    <property type="match status" value="1"/>
</dbReference>
<evidence type="ECO:0000313" key="13">
    <source>
        <dbReference type="Proteomes" id="UP000226420"/>
    </source>
</evidence>
<dbReference type="InterPro" id="IPR036890">
    <property type="entry name" value="HATPase_C_sf"/>
</dbReference>
<keyword evidence="10" id="KW-0812">Transmembrane</keyword>
<keyword evidence="7" id="KW-0067">ATP-binding</keyword>
<keyword evidence="5" id="KW-0547">Nucleotide-binding</keyword>
<evidence type="ECO:0000256" key="2">
    <source>
        <dbReference type="ARBA" id="ARBA00012438"/>
    </source>
</evidence>
<evidence type="ECO:0000256" key="10">
    <source>
        <dbReference type="SAM" id="Phobius"/>
    </source>
</evidence>
<organism evidence="12 13">
    <name type="scientific">Pragia fontium DSM 5563 = ATCC 49100</name>
    <dbReference type="NCBI Taxonomy" id="1122977"/>
    <lineage>
        <taxon>Bacteria</taxon>
        <taxon>Pseudomonadati</taxon>
        <taxon>Pseudomonadota</taxon>
        <taxon>Gammaproteobacteria</taxon>
        <taxon>Enterobacterales</taxon>
        <taxon>Budviciaceae</taxon>
        <taxon>Pragia</taxon>
    </lineage>
</organism>
<dbReference type="EC" id="2.7.13.3" evidence="2"/>
<keyword evidence="8" id="KW-0902">Two-component regulatory system</keyword>
<dbReference type="InterPro" id="IPR004358">
    <property type="entry name" value="Sig_transdc_His_kin-like_C"/>
</dbReference>
<dbReference type="InterPro" id="IPR036097">
    <property type="entry name" value="HisK_dim/P_sf"/>
</dbReference>
<keyword evidence="10" id="KW-0472">Membrane</keyword>
<evidence type="ECO:0000256" key="7">
    <source>
        <dbReference type="ARBA" id="ARBA00022840"/>
    </source>
</evidence>
<dbReference type="Pfam" id="PF02518">
    <property type="entry name" value="HATPase_c"/>
    <property type="match status" value="1"/>
</dbReference>
<keyword evidence="6 12" id="KW-0418">Kinase</keyword>
<comment type="catalytic activity">
    <reaction evidence="1">
        <text>ATP + protein L-histidine = ADP + protein N-phospho-L-histidine.</text>
        <dbReference type="EC" id="2.7.13.3"/>
    </reaction>
</comment>
<dbReference type="PROSITE" id="PS51257">
    <property type="entry name" value="PROKAR_LIPOPROTEIN"/>
    <property type="match status" value="1"/>
</dbReference>
<dbReference type="InterPro" id="IPR003661">
    <property type="entry name" value="HisK_dim/P_dom"/>
</dbReference>
<sequence>MQKIVIWLVLSIISGCGWGIYALQQQYEEQSAEFRILYRDIAVKLSQHDAILSLMSASSSFERIQQQFPQILRWQQHSDIRPEKTLAPAGHGTYWLNAPRFSLLIDINTLIADLPQTQYFQQVSLSWDGVPLIEKGADKSNAYWQWNKTLVSQSQPFNLSVGNNPNWGDLPWLMILISSLFWAVMVYFINKYRANKHQHDIANLRAHFSELTRLNAMGEITAGIIHELNQPLTAALSYNEAAVRLIQQQQTQGVPPLLDASVVQIKRINALLQQLRQKLTHDEAALQPVQLNQIWLRVVMLLEKELRSGKITIVNRMSETLPELLADPIGVEQILHNILTNAIQAQLSMASGWVEVNAWQSGTGITLTITDGGSGLSEQALQEVFMPFYTTRVDGLGLGMTLTETLVQRLNGHIKVENIEGQGARFTVWLPLNPHEV</sequence>
<keyword evidence="10" id="KW-1133">Transmembrane helix</keyword>
<dbReference type="Gene3D" id="3.30.565.10">
    <property type="entry name" value="Histidine kinase-like ATPase, C-terminal domain"/>
    <property type="match status" value="1"/>
</dbReference>
<dbReference type="RefSeq" id="WP_074823015.1">
    <property type="nucleotide sequence ID" value="NZ_FOLW01000006.1"/>
</dbReference>
<feature type="coiled-coil region" evidence="9">
    <location>
        <begin position="258"/>
        <end position="285"/>
    </location>
</feature>
<dbReference type="PROSITE" id="PS50109">
    <property type="entry name" value="HIS_KIN"/>
    <property type="match status" value="1"/>
</dbReference>
<keyword evidence="3" id="KW-0597">Phosphoprotein</keyword>
<comment type="caution">
    <text evidence="12">The sequence shown here is derived from an EMBL/GenBank/DDBJ whole genome shotgun (WGS) entry which is preliminary data.</text>
</comment>
<dbReference type="PANTHER" id="PTHR43065:SF10">
    <property type="entry name" value="PEROXIDE STRESS-ACTIVATED HISTIDINE KINASE MAK3"/>
    <property type="match status" value="1"/>
</dbReference>
<dbReference type="SMART" id="SM00387">
    <property type="entry name" value="HATPase_c"/>
    <property type="match status" value="1"/>
</dbReference>
<dbReference type="InterPro" id="IPR003594">
    <property type="entry name" value="HATPase_dom"/>
</dbReference>
<feature type="domain" description="Histidine kinase" evidence="11">
    <location>
        <begin position="223"/>
        <end position="434"/>
    </location>
</feature>
<dbReference type="EMBL" id="FOLW01000006">
    <property type="protein sequence ID" value="SFC98409.1"/>
    <property type="molecule type" value="Genomic_DNA"/>
</dbReference>
<dbReference type="SUPFAM" id="SSF47384">
    <property type="entry name" value="Homodimeric domain of signal transducing histidine kinase"/>
    <property type="match status" value="1"/>
</dbReference>
<evidence type="ECO:0000256" key="1">
    <source>
        <dbReference type="ARBA" id="ARBA00000085"/>
    </source>
</evidence>
<evidence type="ECO:0000256" key="3">
    <source>
        <dbReference type="ARBA" id="ARBA00022553"/>
    </source>
</evidence>
<dbReference type="SUPFAM" id="SSF55874">
    <property type="entry name" value="ATPase domain of HSP90 chaperone/DNA topoisomerase II/histidine kinase"/>
    <property type="match status" value="1"/>
</dbReference>
<feature type="transmembrane region" description="Helical" evidence="10">
    <location>
        <begin position="170"/>
        <end position="189"/>
    </location>
</feature>
<evidence type="ECO:0000256" key="6">
    <source>
        <dbReference type="ARBA" id="ARBA00022777"/>
    </source>
</evidence>
<protein>
    <recommendedName>
        <fullName evidence="2">histidine kinase</fullName>
        <ecNumber evidence="2">2.7.13.3</ecNumber>
    </recommendedName>
</protein>